<accession>A0A4Y2KZC4</accession>
<organism evidence="1 2">
    <name type="scientific">Araneus ventricosus</name>
    <name type="common">Orbweaver spider</name>
    <name type="synonym">Epeira ventricosa</name>
    <dbReference type="NCBI Taxonomy" id="182803"/>
    <lineage>
        <taxon>Eukaryota</taxon>
        <taxon>Metazoa</taxon>
        <taxon>Ecdysozoa</taxon>
        <taxon>Arthropoda</taxon>
        <taxon>Chelicerata</taxon>
        <taxon>Arachnida</taxon>
        <taxon>Araneae</taxon>
        <taxon>Araneomorphae</taxon>
        <taxon>Entelegynae</taxon>
        <taxon>Araneoidea</taxon>
        <taxon>Araneidae</taxon>
        <taxon>Araneus</taxon>
    </lineage>
</organism>
<proteinExistence type="predicted"/>
<name>A0A4Y2KZC4_ARAVE</name>
<protein>
    <submittedName>
        <fullName evidence="1">Uncharacterized protein</fullName>
    </submittedName>
</protein>
<reference evidence="1 2" key="1">
    <citation type="journal article" date="2019" name="Sci. Rep.">
        <title>Orb-weaving spider Araneus ventricosus genome elucidates the spidroin gene catalogue.</title>
        <authorList>
            <person name="Kono N."/>
            <person name="Nakamura H."/>
            <person name="Ohtoshi R."/>
            <person name="Moran D.A.P."/>
            <person name="Shinohara A."/>
            <person name="Yoshida Y."/>
            <person name="Fujiwara M."/>
            <person name="Mori M."/>
            <person name="Tomita M."/>
            <person name="Arakawa K."/>
        </authorList>
    </citation>
    <scope>NUCLEOTIDE SEQUENCE [LARGE SCALE GENOMIC DNA]</scope>
</reference>
<sequence>MISRDKGTDTSLGYSENCLCEATHDPVFFDGAVHTGATKFCNLFSTRAYPFLPMGTLRFCRQIIAWYYRNKLQCSDVIFFANGIRHRYMAVSEAESVFEGK</sequence>
<evidence type="ECO:0000313" key="2">
    <source>
        <dbReference type="Proteomes" id="UP000499080"/>
    </source>
</evidence>
<evidence type="ECO:0000313" key="1">
    <source>
        <dbReference type="EMBL" id="GBN07632.1"/>
    </source>
</evidence>
<dbReference type="EMBL" id="BGPR01005174">
    <property type="protein sequence ID" value="GBN07632.1"/>
    <property type="molecule type" value="Genomic_DNA"/>
</dbReference>
<gene>
    <name evidence="1" type="ORF">AVEN_115650_1</name>
</gene>
<dbReference type="Proteomes" id="UP000499080">
    <property type="component" value="Unassembled WGS sequence"/>
</dbReference>
<comment type="caution">
    <text evidence="1">The sequence shown here is derived from an EMBL/GenBank/DDBJ whole genome shotgun (WGS) entry which is preliminary data.</text>
</comment>
<keyword evidence="2" id="KW-1185">Reference proteome</keyword>
<dbReference type="AlphaFoldDB" id="A0A4Y2KZC4"/>